<evidence type="ECO:0000313" key="3">
    <source>
        <dbReference type="Proteomes" id="UP001174691"/>
    </source>
</evidence>
<dbReference type="SUPFAM" id="SSF51182">
    <property type="entry name" value="RmlC-like cupins"/>
    <property type="match status" value="1"/>
</dbReference>
<feature type="domain" description="Cupin type-2" evidence="1">
    <location>
        <begin position="52"/>
        <end position="106"/>
    </location>
</feature>
<dbReference type="Proteomes" id="UP001174691">
    <property type="component" value="Unassembled WGS sequence"/>
</dbReference>
<evidence type="ECO:0000313" key="2">
    <source>
        <dbReference type="EMBL" id="KAJ9143238.1"/>
    </source>
</evidence>
<gene>
    <name evidence="2" type="ORF">NKR19_g6918</name>
</gene>
<dbReference type="EMBL" id="JANBVN010000114">
    <property type="protein sequence ID" value="KAJ9143238.1"/>
    <property type="molecule type" value="Genomic_DNA"/>
</dbReference>
<comment type="caution">
    <text evidence="2">The sequence shown here is derived from an EMBL/GenBank/DDBJ whole genome shotgun (WGS) entry which is preliminary data.</text>
</comment>
<dbReference type="InterPro" id="IPR011051">
    <property type="entry name" value="RmlC_Cupin_sf"/>
</dbReference>
<evidence type="ECO:0000259" key="1">
    <source>
        <dbReference type="Pfam" id="PF07883"/>
    </source>
</evidence>
<dbReference type="Gene3D" id="2.60.120.10">
    <property type="entry name" value="Jelly Rolls"/>
    <property type="match status" value="1"/>
</dbReference>
<dbReference type="CDD" id="cd02208">
    <property type="entry name" value="cupin_RmlC-like"/>
    <property type="match status" value="1"/>
</dbReference>
<reference evidence="2" key="1">
    <citation type="submission" date="2022-07" db="EMBL/GenBank/DDBJ databases">
        <title>Fungi with potential for degradation of polypropylene.</title>
        <authorList>
            <person name="Gostincar C."/>
        </authorList>
    </citation>
    <scope>NUCLEOTIDE SEQUENCE</scope>
    <source>
        <strain evidence="2">EXF-13287</strain>
    </source>
</reference>
<organism evidence="2 3">
    <name type="scientific">Coniochaeta hoffmannii</name>
    <dbReference type="NCBI Taxonomy" id="91930"/>
    <lineage>
        <taxon>Eukaryota</taxon>
        <taxon>Fungi</taxon>
        <taxon>Dikarya</taxon>
        <taxon>Ascomycota</taxon>
        <taxon>Pezizomycotina</taxon>
        <taxon>Sordariomycetes</taxon>
        <taxon>Sordariomycetidae</taxon>
        <taxon>Coniochaetales</taxon>
        <taxon>Coniochaetaceae</taxon>
        <taxon>Coniochaeta</taxon>
    </lineage>
</organism>
<sequence>MTDANSKLLKTLTMGKGLTMEIHEDCSKSGNDVGHYFMVNRQDDNPDTMTFSVPPHWHKYHDEIITVHEGRLRITLENKEHIVTADDGGFLIPRWHKHSMGRFKGEKLVVREETIPGGMFKALFFNDMLAGEKFPGFWHLVRSFYDWDTYVALPFNIKIIDQLFMLVFGGVSKLFVSPSPKTL</sequence>
<proteinExistence type="predicted"/>
<accession>A0AA38RQ44</accession>
<keyword evidence="3" id="KW-1185">Reference proteome</keyword>
<dbReference type="InterPro" id="IPR013096">
    <property type="entry name" value="Cupin_2"/>
</dbReference>
<dbReference type="InterPro" id="IPR014710">
    <property type="entry name" value="RmlC-like_jellyroll"/>
</dbReference>
<dbReference type="AlphaFoldDB" id="A0AA38RQ44"/>
<protein>
    <recommendedName>
        <fullName evidence="1">Cupin type-2 domain-containing protein</fullName>
    </recommendedName>
</protein>
<dbReference type="Pfam" id="PF07883">
    <property type="entry name" value="Cupin_2"/>
    <property type="match status" value="1"/>
</dbReference>
<name>A0AA38RQ44_9PEZI</name>